<keyword evidence="15" id="KW-1185">Reference proteome</keyword>
<dbReference type="InterPro" id="IPR037066">
    <property type="entry name" value="Plug_dom_sf"/>
</dbReference>
<accession>A0A918YUF9</accession>
<evidence type="ECO:0000256" key="7">
    <source>
        <dbReference type="ARBA" id="ARBA00023077"/>
    </source>
</evidence>
<evidence type="ECO:0000256" key="10">
    <source>
        <dbReference type="PROSITE-ProRule" id="PRU01360"/>
    </source>
</evidence>
<keyword evidence="8 10" id="KW-0472">Membrane</keyword>
<dbReference type="Pfam" id="PF07715">
    <property type="entry name" value="Plug"/>
    <property type="match status" value="1"/>
</dbReference>
<evidence type="ECO:0000256" key="12">
    <source>
        <dbReference type="SAM" id="SignalP"/>
    </source>
</evidence>
<evidence type="ECO:0000256" key="6">
    <source>
        <dbReference type="ARBA" id="ARBA00023004"/>
    </source>
</evidence>
<feature type="domain" description="Secretin/TonB short N-terminal" evidence="13">
    <location>
        <begin position="53"/>
        <end position="104"/>
    </location>
</feature>
<dbReference type="Gene3D" id="3.55.50.30">
    <property type="match status" value="1"/>
</dbReference>
<dbReference type="GO" id="GO:0009279">
    <property type="term" value="C:cell outer membrane"/>
    <property type="evidence" value="ECO:0007669"/>
    <property type="project" value="UniProtKB-SubCell"/>
</dbReference>
<evidence type="ECO:0000256" key="1">
    <source>
        <dbReference type="ARBA" id="ARBA00004571"/>
    </source>
</evidence>
<dbReference type="InterPro" id="IPR036942">
    <property type="entry name" value="Beta-barrel_TonB_sf"/>
</dbReference>
<keyword evidence="14" id="KW-0675">Receptor</keyword>
<keyword evidence="2 10" id="KW-0813">Transport</keyword>
<evidence type="ECO:0000313" key="14">
    <source>
        <dbReference type="EMBL" id="GHE25094.1"/>
    </source>
</evidence>
<evidence type="ECO:0000256" key="2">
    <source>
        <dbReference type="ARBA" id="ARBA00022448"/>
    </source>
</evidence>
<dbReference type="SMART" id="SM00965">
    <property type="entry name" value="STN"/>
    <property type="match status" value="1"/>
</dbReference>
<comment type="similarity">
    <text evidence="10 11">Belongs to the TonB-dependent receptor family.</text>
</comment>
<dbReference type="SUPFAM" id="SSF56935">
    <property type="entry name" value="Porins"/>
    <property type="match status" value="1"/>
</dbReference>
<dbReference type="PANTHER" id="PTHR47234:SF1">
    <property type="entry name" value="TONB-DEPENDENT RECEPTOR"/>
    <property type="match status" value="1"/>
</dbReference>
<dbReference type="InterPro" id="IPR039426">
    <property type="entry name" value="TonB-dep_rcpt-like"/>
</dbReference>
<dbReference type="GO" id="GO:0006826">
    <property type="term" value="P:iron ion transport"/>
    <property type="evidence" value="ECO:0007669"/>
    <property type="project" value="UniProtKB-KW"/>
</dbReference>
<name>A0A918YUF9_9GAMM</name>
<reference evidence="14" key="1">
    <citation type="journal article" date="2014" name="Int. J. Syst. Evol. Microbiol.">
        <title>Complete genome sequence of Corynebacterium casei LMG S-19264T (=DSM 44701T), isolated from a smear-ripened cheese.</title>
        <authorList>
            <consortium name="US DOE Joint Genome Institute (JGI-PGF)"/>
            <person name="Walter F."/>
            <person name="Albersmeier A."/>
            <person name="Kalinowski J."/>
            <person name="Ruckert C."/>
        </authorList>
    </citation>
    <scope>NUCLEOTIDE SEQUENCE</scope>
    <source>
        <strain evidence="14">KCTC 32020</strain>
    </source>
</reference>
<feature type="signal peptide" evidence="12">
    <location>
        <begin position="1"/>
        <end position="22"/>
    </location>
</feature>
<evidence type="ECO:0000256" key="11">
    <source>
        <dbReference type="RuleBase" id="RU003357"/>
    </source>
</evidence>
<evidence type="ECO:0000256" key="9">
    <source>
        <dbReference type="ARBA" id="ARBA00023237"/>
    </source>
</evidence>
<dbReference type="InterPro" id="IPR012910">
    <property type="entry name" value="Plug_dom"/>
</dbReference>
<keyword evidence="12" id="KW-0732">Signal</keyword>
<keyword evidence="5 10" id="KW-0812">Transmembrane</keyword>
<keyword evidence="7 11" id="KW-0798">TonB box</keyword>
<dbReference type="CDD" id="cd01347">
    <property type="entry name" value="ligand_gated_channel"/>
    <property type="match status" value="1"/>
</dbReference>
<gene>
    <name evidence="14" type="ORF">GCM10007167_01410</name>
</gene>
<dbReference type="Pfam" id="PF07660">
    <property type="entry name" value="STN"/>
    <property type="match status" value="1"/>
</dbReference>
<organism evidence="14 15">
    <name type="scientific">Vulcaniibacterium thermophilum</name>
    <dbReference type="NCBI Taxonomy" id="1169913"/>
    <lineage>
        <taxon>Bacteria</taxon>
        <taxon>Pseudomonadati</taxon>
        <taxon>Pseudomonadota</taxon>
        <taxon>Gammaproteobacteria</taxon>
        <taxon>Lysobacterales</taxon>
        <taxon>Lysobacteraceae</taxon>
        <taxon>Vulcaniibacterium</taxon>
    </lineage>
</organism>
<dbReference type="AlphaFoldDB" id="A0A918YUF9"/>
<keyword evidence="4" id="KW-0410">Iron transport</keyword>
<protein>
    <submittedName>
        <fullName evidence="14">TonB-dependent receptor</fullName>
    </submittedName>
</protein>
<dbReference type="EMBL" id="BNCF01000001">
    <property type="protein sequence ID" value="GHE25094.1"/>
    <property type="molecule type" value="Genomic_DNA"/>
</dbReference>
<dbReference type="Gene3D" id="2.170.130.10">
    <property type="entry name" value="TonB-dependent receptor, plug domain"/>
    <property type="match status" value="1"/>
</dbReference>
<feature type="chain" id="PRO_5037111930" evidence="12">
    <location>
        <begin position="23"/>
        <end position="940"/>
    </location>
</feature>
<evidence type="ECO:0000256" key="8">
    <source>
        <dbReference type="ARBA" id="ARBA00023136"/>
    </source>
</evidence>
<evidence type="ECO:0000259" key="13">
    <source>
        <dbReference type="SMART" id="SM00965"/>
    </source>
</evidence>
<evidence type="ECO:0000313" key="15">
    <source>
        <dbReference type="Proteomes" id="UP000636453"/>
    </source>
</evidence>
<dbReference type="Gene3D" id="2.40.170.20">
    <property type="entry name" value="TonB-dependent receptor, beta-barrel domain"/>
    <property type="match status" value="1"/>
</dbReference>
<dbReference type="InterPro" id="IPR000531">
    <property type="entry name" value="Beta-barrel_TonB"/>
</dbReference>
<dbReference type="OrthoDB" id="6276154at2"/>
<sequence length="940" mass="103456">MAKPRFTLALCCALSFTGAAVAAETGQAARTAFEIRAGSLDKALETLARQSRIQILYAPELVAGRRSRGLSAALTPAEALERLLAGTGLRAVAVNANTFLLQRARAPAPAPRPAPSPRADDAIASLESVEVTGTRIQRHDIDVLTPSPVTLITREDIEASGHQTLFDLLRARPGMVGHHPVDVAVEGGGGVQQPFAAAATTSLNALGPRATLFLVDGRRVAQYGLISTELGGLVDLDGIPLSMVERIEILRGGASAIYGADAMAGVVNIILRRELEGGEVSARYGESAHGDAQERRVSFGNGFDLRRGGHLFVSGDRFEREALGAGRRDWRTQDMRRFGLGDWRYPLGYRDEDGALLRTDCPAWSGLGPGCLFDPPRYDTLQPAQERTSLYARLQQPLGGDRLFDLSARASDARQTLSAAPFYARVRLPEALRQTPQDYYLDYAFFDTGPVRGITDTRSADVAARLQGGWRRWDWTLQASYSRNQVTSRAEGLVRTDAFMDALEAGEYRFGAPDNPREVLERISPDVSSRGVSTFEQVGLEAHGPLFSMPAGEAMMAAGIEYGRDRLRHRPDALIVTRALALAPQKLDVDTGRRHASLFAEVSLPLARRLQADLAARVDQREGYGSRLSPKIGMKWRARDRFTLRATAADGYRAPSLFELRQPVNFDSYAIVARTPALAPCAFEFEFEDAAYCIVERGAVENPDLRPETSRSYTLGAVWTPARDLSVELDRFRIIRRNEIQPGNALVDPAAFPRSLRRDADGLLIGIDDYFENVGRTDVRGWEVQARYVLESARFGRWSLQAAGQVLDRIERQPHPGAPALQHAGHGAPDRSALASLQWSRGDWTTTLSARAVGPVRLAEPGDFCPRFYLRAGRCNTPGWTTWDLNLVYAGVPNWRFSLNVRNLADREPVNYDIDKAGYDIAWDDPRGRYVLLGVSYRFE</sequence>
<comment type="caution">
    <text evidence="14">The sequence shown here is derived from an EMBL/GenBank/DDBJ whole genome shotgun (WGS) entry which is preliminary data.</text>
</comment>
<evidence type="ECO:0000256" key="3">
    <source>
        <dbReference type="ARBA" id="ARBA00022452"/>
    </source>
</evidence>
<comment type="subcellular location">
    <subcellularLocation>
        <location evidence="1 10">Cell outer membrane</location>
        <topology evidence="1 10">Multi-pass membrane protein</topology>
    </subcellularLocation>
</comment>
<reference evidence="14" key="2">
    <citation type="submission" date="2020-09" db="EMBL/GenBank/DDBJ databases">
        <authorList>
            <person name="Sun Q."/>
            <person name="Kim S."/>
        </authorList>
    </citation>
    <scope>NUCLEOTIDE SEQUENCE</scope>
    <source>
        <strain evidence="14">KCTC 32020</strain>
    </source>
</reference>
<dbReference type="RefSeq" id="WP_146471781.1">
    <property type="nucleotide sequence ID" value="NZ_BNCF01000001.1"/>
</dbReference>
<dbReference type="PANTHER" id="PTHR47234">
    <property type="match status" value="1"/>
</dbReference>
<proteinExistence type="inferred from homology"/>
<keyword evidence="6" id="KW-0408">Iron</keyword>
<keyword evidence="9 10" id="KW-0998">Cell outer membrane</keyword>
<evidence type="ECO:0000256" key="5">
    <source>
        <dbReference type="ARBA" id="ARBA00022692"/>
    </source>
</evidence>
<evidence type="ECO:0000256" key="4">
    <source>
        <dbReference type="ARBA" id="ARBA00022496"/>
    </source>
</evidence>
<keyword evidence="4" id="KW-0406">Ion transport</keyword>
<dbReference type="InterPro" id="IPR011662">
    <property type="entry name" value="Secretin/TonB_short_N"/>
</dbReference>
<dbReference type="Proteomes" id="UP000636453">
    <property type="component" value="Unassembled WGS sequence"/>
</dbReference>
<dbReference type="Pfam" id="PF00593">
    <property type="entry name" value="TonB_dep_Rec_b-barrel"/>
    <property type="match status" value="1"/>
</dbReference>
<dbReference type="PROSITE" id="PS52016">
    <property type="entry name" value="TONB_DEPENDENT_REC_3"/>
    <property type="match status" value="1"/>
</dbReference>
<keyword evidence="3 10" id="KW-1134">Transmembrane beta strand</keyword>